<protein>
    <submittedName>
        <fullName evidence="1">Uncharacterized protein</fullName>
    </submittedName>
</protein>
<name>A0AAD5TCF6_9FUNG</name>
<keyword evidence="2" id="KW-1185">Reference proteome</keyword>
<evidence type="ECO:0000313" key="1">
    <source>
        <dbReference type="EMBL" id="KAJ3169055.1"/>
    </source>
</evidence>
<organism evidence="1 2">
    <name type="scientific">Geranomyces variabilis</name>
    <dbReference type="NCBI Taxonomy" id="109894"/>
    <lineage>
        <taxon>Eukaryota</taxon>
        <taxon>Fungi</taxon>
        <taxon>Fungi incertae sedis</taxon>
        <taxon>Chytridiomycota</taxon>
        <taxon>Chytridiomycota incertae sedis</taxon>
        <taxon>Chytridiomycetes</taxon>
        <taxon>Spizellomycetales</taxon>
        <taxon>Powellomycetaceae</taxon>
        <taxon>Geranomyces</taxon>
    </lineage>
</organism>
<proteinExistence type="predicted"/>
<dbReference type="EMBL" id="JADGJQ010000112">
    <property type="protein sequence ID" value="KAJ3169055.1"/>
    <property type="molecule type" value="Genomic_DNA"/>
</dbReference>
<dbReference type="AlphaFoldDB" id="A0AAD5TCF6"/>
<evidence type="ECO:0000313" key="2">
    <source>
        <dbReference type="Proteomes" id="UP001212152"/>
    </source>
</evidence>
<sequence length="370" mass="40142">MILSPRLKENARLPAVLSSIHSKEVDLAHLARDFNVVIIILKAPWCPVCPTLLRVLSFLGLKQPPVCGEAAQWTDPFTATTRKVTAQSRQLNGVLLERDTHFLILCPGPAEALSEIAVKSGWDDLSNASFVADVNWSIIEGLGLRMAAGAWPSTLLLRSDLSVQTIQIGRAPGFYGDRELLAALRAMRSDQETRAITALKQSRMLGRKLNIACLAATRYDHPGRDKLPIELLRAIMEVVAWTELCAVEAGVVATLSPLHAAACACKSWRYVALSTGLDILQAQTDRVDSLLARDPASGSLVTCGGTAWGYPEAVTPPKASVLHLRKETDELMRVEKWLGAIFRHVGDINARPEGDKTLNAAAADFPLCAS</sequence>
<dbReference type="Proteomes" id="UP001212152">
    <property type="component" value="Unassembled WGS sequence"/>
</dbReference>
<accession>A0AAD5TCF6</accession>
<gene>
    <name evidence="1" type="ORF">HDU87_000884</name>
</gene>
<reference evidence="1" key="1">
    <citation type="submission" date="2020-05" db="EMBL/GenBank/DDBJ databases">
        <title>Phylogenomic resolution of chytrid fungi.</title>
        <authorList>
            <person name="Stajich J.E."/>
            <person name="Amses K."/>
            <person name="Simmons R."/>
            <person name="Seto K."/>
            <person name="Myers J."/>
            <person name="Bonds A."/>
            <person name="Quandt C.A."/>
            <person name="Barry K."/>
            <person name="Liu P."/>
            <person name="Grigoriev I."/>
            <person name="Longcore J.E."/>
            <person name="James T.Y."/>
        </authorList>
    </citation>
    <scope>NUCLEOTIDE SEQUENCE</scope>
    <source>
        <strain evidence="1">JEL0379</strain>
    </source>
</reference>
<comment type="caution">
    <text evidence="1">The sequence shown here is derived from an EMBL/GenBank/DDBJ whole genome shotgun (WGS) entry which is preliminary data.</text>
</comment>